<evidence type="ECO:0000259" key="8">
    <source>
        <dbReference type="PROSITE" id="PS50110"/>
    </source>
</evidence>
<evidence type="ECO:0000313" key="10">
    <source>
        <dbReference type="EMBL" id="AEC01052.1"/>
    </source>
</evidence>
<evidence type="ECO:0000256" key="2">
    <source>
        <dbReference type="ARBA" id="ARBA00023012"/>
    </source>
</evidence>
<evidence type="ECO:0000256" key="1">
    <source>
        <dbReference type="ARBA" id="ARBA00022553"/>
    </source>
</evidence>
<name>C9LYG1_SELS3</name>
<keyword evidence="5" id="KW-0804">Transcription</keyword>
<dbReference type="eggNOG" id="COG0745">
    <property type="taxonomic scope" value="Bacteria"/>
</dbReference>
<dbReference type="STRING" id="546271.Selsp_2105"/>
<evidence type="ECO:0000313" key="12">
    <source>
        <dbReference type="Proteomes" id="UP000003505"/>
    </source>
</evidence>
<dbReference type="Pfam" id="PF00072">
    <property type="entry name" value="Response_reg"/>
    <property type="match status" value="1"/>
</dbReference>
<proteinExistence type="predicted"/>
<evidence type="ECO:0000256" key="5">
    <source>
        <dbReference type="ARBA" id="ARBA00023163"/>
    </source>
</evidence>
<protein>
    <submittedName>
        <fullName evidence="11">Response regulator receiver domain protein</fullName>
    </submittedName>
    <submittedName>
        <fullName evidence="10">Two component transcriptional regulator, winged helix family</fullName>
    </submittedName>
</protein>
<dbReference type="KEGG" id="ssg:Selsp_2105"/>
<dbReference type="RefSeq" id="WP_006193886.1">
    <property type="nucleotide sequence ID" value="NC_015437.1"/>
</dbReference>
<dbReference type="Gene3D" id="1.10.10.10">
    <property type="entry name" value="Winged helix-like DNA-binding domain superfamily/Winged helix DNA-binding domain"/>
    <property type="match status" value="1"/>
</dbReference>
<dbReference type="FunFam" id="1.10.10.10:FF:000018">
    <property type="entry name" value="DNA-binding response regulator ResD"/>
    <property type="match status" value="1"/>
</dbReference>
<feature type="domain" description="OmpR/PhoB-type" evidence="9">
    <location>
        <begin position="130"/>
        <end position="229"/>
    </location>
</feature>
<dbReference type="Proteomes" id="UP000003505">
    <property type="component" value="Unassembled WGS sequence"/>
</dbReference>
<reference evidence="10 13" key="2">
    <citation type="submission" date="2011-04" db="EMBL/GenBank/DDBJ databases">
        <title>The complete genome of Selenomonas sputigena DSM 20758.</title>
        <authorList>
            <consortium name="US DOE Joint Genome Institute (JGI-PGF)"/>
            <person name="Lucas S."/>
            <person name="Copeland A."/>
            <person name="Lapidus A."/>
            <person name="Bruce D."/>
            <person name="Goodwin L."/>
            <person name="Pitluck S."/>
            <person name="Peters L."/>
            <person name="Kyrpides N."/>
            <person name="Mavromatis K."/>
            <person name="Ivanova N."/>
            <person name="Ovchinnikova G."/>
            <person name="Teshima H."/>
            <person name="Detter J.C."/>
            <person name="Tapia R."/>
            <person name="Han C."/>
            <person name="Land M."/>
            <person name="Hauser L."/>
            <person name="Markowitz V."/>
            <person name="Cheng J.-F."/>
            <person name="Hugenholtz P."/>
            <person name="Woyke T."/>
            <person name="Wu D."/>
            <person name="Gronow S."/>
            <person name="Wellnitz S."/>
            <person name="Schneider S."/>
            <person name="Klenk H.-P."/>
            <person name="Eisen J.A."/>
        </authorList>
    </citation>
    <scope>NUCLEOTIDE SEQUENCE [LARGE SCALE GENOMIC DNA]</scope>
    <source>
        <strain evidence="10">ATCC 35185</strain>
        <strain evidence="13">ATCC 35185 / DSM 20758 / VPI D19B-28</strain>
    </source>
</reference>
<feature type="modified residue" description="4-aspartylphosphate" evidence="6">
    <location>
        <position position="52"/>
    </location>
</feature>
<dbReference type="Proteomes" id="UP000011124">
    <property type="component" value="Chromosome"/>
</dbReference>
<dbReference type="CDD" id="cd00383">
    <property type="entry name" value="trans_reg_C"/>
    <property type="match status" value="1"/>
</dbReference>
<dbReference type="GO" id="GO:0005829">
    <property type="term" value="C:cytosol"/>
    <property type="evidence" value="ECO:0007669"/>
    <property type="project" value="TreeGrafter"/>
</dbReference>
<dbReference type="Gene3D" id="6.10.250.690">
    <property type="match status" value="1"/>
</dbReference>
<dbReference type="PANTHER" id="PTHR48111">
    <property type="entry name" value="REGULATOR OF RPOS"/>
    <property type="match status" value="1"/>
</dbReference>
<feature type="domain" description="Response regulatory" evidence="8">
    <location>
        <begin position="3"/>
        <end position="116"/>
    </location>
</feature>
<dbReference type="GO" id="GO:0000156">
    <property type="term" value="F:phosphorelay response regulator activity"/>
    <property type="evidence" value="ECO:0007669"/>
    <property type="project" value="TreeGrafter"/>
</dbReference>
<dbReference type="EMBL" id="ACKP02000053">
    <property type="protein sequence ID" value="EEX76090.1"/>
    <property type="molecule type" value="Genomic_DNA"/>
</dbReference>
<dbReference type="InterPro" id="IPR001867">
    <property type="entry name" value="OmpR/PhoB-type_DNA-bd"/>
</dbReference>
<keyword evidence="4 7" id="KW-0238">DNA-binding</keyword>
<dbReference type="CDD" id="cd17574">
    <property type="entry name" value="REC_OmpR"/>
    <property type="match status" value="1"/>
</dbReference>
<keyword evidence="2" id="KW-0902">Two-component regulatory system</keyword>
<dbReference type="InterPro" id="IPR039420">
    <property type="entry name" value="WalR-like"/>
</dbReference>
<organism evidence="11 12">
    <name type="scientific">Selenomonas sputigena (strain ATCC 35185 / DSM 20758 / CCUG 44933 / VPI D19B-28)</name>
    <dbReference type="NCBI Taxonomy" id="546271"/>
    <lineage>
        <taxon>Bacteria</taxon>
        <taxon>Bacillati</taxon>
        <taxon>Bacillota</taxon>
        <taxon>Negativicutes</taxon>
        <taxon>Selenomonadales</taxon>
        <taxon>Selenomonadaceae</taxon>
        <taxon>Selenomonas</taxon>
    </lineage>
</organism>
<dbReference type="PANTHER" id="PTHR48111:SF26">
    <property type="entry name" value="STAGE 0 SPORULATION PROTEIN A HOMOLOG"/>
    <property type="match status" value="1"/>
</dbReference>
<dbReference type="SUPFAM" id="SSF52172">
    <property type="entry name" value="CheY-like"/>
    <property type="match status" value="1"/>
</dbReference>
<accession>C9LYG1</accession>
<evidence type="ECO:0000256" key="6">
    <source>
        <dbReference type="PROSITE-ProRule" id="PRU00169"/>
    </source>
</evidence>
<dbReference type="OrthoDB" id="25887at2"/>
<reference evidence="11 12" key="1">
    <citation type="submission" date="2009-09" db="EMBL/GenBank/DDBJ databases">
        <authorList>
            <person name="Weinstock G."/>
            <person name="Sodergren E."/>
            <person name="Clifton S."/>
            <person name="Fulton L."/>
            <person name="Fulton B."/>
            <person name="Courtney L."/>
            <person name="Fronick C."/>
            <person name="Harrison M."/>
            <person name="Strong C."/>
            <person name="Farmer C."/>
            <person name="Delahaunty K."/>
            <person name="Markovic C."/>
            <person name="Hall O."/>
            <person name="Minx P."/>
            <person name="Tomlinson C."/>
            <person name="Mitreva M."/>
            <person name="Nelson J."/>
            <person name="Hou S."/>
            <person name="Wollam A."/>
            <person name="Pepin K.H."/>
            <person name="Johnson M."/>
            <person name="Bhonagiri V."/>
            <person name="Nash W.E."/>
            <person name="Warren W."/>
            <person name="Chinwalla A."/>
            <person name="Mardis E.R."/>
            <person name="Wilson R.K."/>
        </authorList>
    </citation>
    <scope>NUCLEOTIDE SEQUENCE [LARGE SCALE GENOMIC DNA]</scope>
    <source>
        <strain evidence="11">ATCC 35185</strain>
        <strain evidence="12">ATCC 35185 / DSM 20758 / VPI D19B-28</strain>
    </source>
</reference>
<dbReference type="GO" id="GO:0032993">
    <property type="term" value="C:protein-DNA complex"/>
    <property type="evidence" value="ECO:0007669"/>
    <property type="project" value="TreeGrafter"/>
</dbReference>
<evidence type="ECO:0000256" key="3">
    <source>
        <dbReference type="ARBA" id="ARBA00023015"/>
    </source>
</evidence>
<keyword evidence="3" id="KW-0805">Transcription regulation</keyword>
<gene>
    <name evidence="10" type="ordered locus">Selsp_2105</name>
    <name evidence="11" type="ORF">SELSPUOL_02522</name>
</gene>
<evidence type="ECO:0000313" key="13">
    <source>
        <dbReference type="Proteomes" id="UP000011124"/>
    </source>
</evidence>
<dbReference type="InterPro" id="IPR001789">
    <property type="entry name" value="Sig_transdc_resp-reg_receiver"/>
</dbReference>
<dbReference type="SMART" id="SM00862">
    <property type="entry name" value="Trans_reg_C"/>
    <property type="match status" value="1"/>
</dbReference>
<dbReference type="FunFam" id="3.40.50.2300:FF:000001">
    <property type="entry name" value="DNA-binding response regulator PhoB"/>
    <property type="match status" value="1"/>
</dbReference>
<dbReference type="PROSITE" id="PS51755">
    <property type="entry name" value="OMPR_PHOB"/>
    <property type="match status" value="1"/>
</dbReference>
<dbReference type="Gene3D" id="3.40.50.2300">
    <property type="match status" value="1"/>
</dbReference>
<evidence type="ECO:0000256" key="7">
    <source>
        <dbReference type="PROSITE-ProRule" id="PRU01091"/>
    </source>
</evidence>
<dbReference type="GO" id="GO:0000976">
    <property type="term" value="F:transcription cis-regulatory region binding"/>
    <property type="evidence" value="ECO:0007669"/>
    <property type="project" value="TreeGrafter"/>
</dbReference>
<dbReference type="HOGENOM" id="CLU_000445_30_4_9"/>
<keyword evidence="13" id="KW-1185">Reference proteome</keyword>
<evidence type="ECO:0000256" key="4">
    <source>
        <dbReference type="ARBA" id="ARBA00023125"/>
    </source>
</evidence>
<evidence type="ECO:0000313" key="11">
    <source>
        <dbReference type="EMBL" id="EEX76090.1"/>
    </source>
</evidence>
<dbReference type="PROSITE" id="PS50110">
    <property type="entry name" value="RESPONSE_REGULATORY"/>
    <property type="match status" value="1"/>
</dbReference>
<dbReference type="InterPro" id="IPR036388">
    <property type="entry name" value="WH-like_DNA-bd_sf"/>
</dbReference>
<dbReference type="SMART" id="SM00448">
    <property type="entry name" value="REC"/>
    <property type="match status" value="1"/>
</dbReference>
<evidence type="ECO:0000259" key="9">
    <source>
        <dbReference type="PROSITE" id="PS51755"/>
    </source>
</evidence>
<dbReference type="GO" id="GO:0006355">
    <property type="term" value="P:regulation of DNA-templated transcription"/>
    <property type="evidence" value="ECO:0007669"/>
    <property type="project" value="InterPro"/>
</dbReference>
<dbReference type="AlphaFoldDB" id="C9LYG1"/>
<dbReference type="SUPFAM" id="SSF46894">
    <property type="entry name" value="C-terminal effector domain of the bipartite response regulators"/>
    <property type="match status" value="1"/>
</dbReference>
<dbReference type="EMBL" id="CP002637">
    <property type="protein sequence ID" value="AEC01052.1"/>
    <property type="molecule type" value="Genomic_DNA"/>
</dbReference>
<feature type="DNA-binding region" description="OmpR/PhoB-type" evidence="7">
    <location>
        <begin position="130"/>
        <end position="229"/>
    </location>
</feature>
<keyword evidence="1 6" id="KW-0597">Phosphoprotein</keyword>
<dbReference type="InterPro" id="IPR016032">
    <property type="entry name" value="Sig_transdc_resp-reg_C-effctor"/>
</dbReference>
<dbReference type="InterPro" id="IPR011006">
    <property type="entry name" value="CheY-like_superfamily"/>
</dbReference>
<dbReference type="Pfam" id="PF00486">
    <property type="entry name" value="Trans_reg_C"/>
    <property type="match status" value="1"/>
</dbReference>
<sequence>MKRILIIEDDKAIAELERDYLEANDFSVEIISDGKNGEEKALAEDFDLILLDLMLPSADGFAVCRAIRQKKDTPILMVSARQEEIDKVRGLGLGADDYIVKPFSPNELTARVKAHIARYERLTQKTVQKSDSIFTGGLEICPEARRVFTDGKEVSLTRREFDLLLFFAENPGIAFSKDKLFDRIWGMDALGDTATVMVHINRIREKIEPNPATPVYIETVWGVGYRFQGGGHKG</sequence>